<protein>
    <submittedName>
        <fullName evidence="1">Uncharacterized protein</fullName>
    </submittedName>
</protein>
<reference evidence="1 2" key="1">
    <citation type="submission" date="2015-10" db="EMBL/GenBank/DDBJ databases">
        <title>Genome analyses suggest a sexual origin of heterokaryosis in a supposedly ancient asexual fungus.</title>
        <authorList>
            <person name="Ropars J."/>
            <person name="Sedzielewska K."/>
            <person name="Noel J."/>
            <person name="Charron P."/>
            <person name="Farinelli L."/>
            <person name="Marton T."/>
            <person name="Kruger M."/>
            <person name="Pelin A."/>
            <person name="Brachmann A."/>
            <person name="Corradi N."/>
        </authorList>
    </citation>
    <scope>NUCLEOTIDE SEQUENCE [LARGE SCALE GENOMIC DNA]</scope>
    <source>
        <strain evidence="1 2">A4</strain>
    </source>
</reference>
<comment type="caution">
    <text evidence="1">The sequence shown here is derived from an EMBL/GenBank/DDBJ whole genome shotgun (WGS) entry which is preliminary data.</text>
</comment>
<dbReference type="EMBL" id="LLXI01000400">
    <property type="protein sequence ID" value="PKY45670.1"/>
    <property type="molecule type" value="Genomic_DNA"/>
</dbReference>
<organism evidence="1 2">
    <name type="scientific">Rhizophagus irregularis</name>
    <dbReference type="NCBI Taxonomy" id="588596"/>
    <lineage>
        <taxon>Eukaryota</taxon>
        <taxon>Fungi</taxon>
        <taxon>Fungi incertae sedis</taxon>
        <taxon>Mucoromycota</taxon>
        <taxon>Glomeromycotina</taxon>
        <taxon>Glomeromycetes</taxon>
        <taxon>Glomerales</taxon>
        <taxon>Glomeraceae</taxon>
        <taxon>Rhizophagus</taxon>
    </lineage>
</organism>
<name>A0A2I1GGC6_9GLOM</name>
<evidence type="ECO:0000313" key="2">
    <source>
        <dbReference type="Proteomes" id="UP000234323"/>
    </source>
</evidence>
<dbReference type="AlphaFoldDB" id="A0A2I1GGC6"/>
<keyword evidence="2" id="KW-1185">Reference proteome</keyword>
<dbReference type="Proteomes" id="UP000234323">
    <property type="component" value="Unassembled WGS sequence"/>
</dbReference>
<accession>A0A2I1GGC6</accession>
<gene>
    <name evidence="1" type="ORF">RhiirA4_460309</name>
</gene>
<evidence type="ECO:0000313" key="1">
    <source>
        <dbReference type="EMBL" id="PKY45670.1"/>
    </source>
</evidence>
<sequence>MPTIQVEVYNKDENADEALLLPRNLGVHSSNKITRYNNNNNNNNIIISHHVFRILFIPRNFMQSINYTISNYTYPFLHFWPTSPPTSLGSPHYIDQNININYSLKDFLIAYEKRSDKKLEEITKN</sequence>
<proteinExistence type="predicted"/>